<dbReference type="EMBL" id="JAQAGZ010000009">
    <property type="protein sequence ID" value="MCZ8513786.1"/>
    <property type="molecule type" value="Genomic_DNA"/>
</dbReference>
<keyword evidence="4" id="KW-1185">Reference proteome</keyword>
<evidence type="ECO:0000256" key="1">
    <source>
        <dbReference type="SAM" id="Phobius"/>
    </source>
</evidence>
<feature type="transmembrane region" description="Helical" evidence="1">
    <location>
        <begin position="47"/>
        <end position="71"/>
    </location>
</feature>
<keyword evidence="1" id="KW-0472">Membrane</keyword>
<organism evidence="3 4">
    <name type="scientific">Paenibacillus gyeongsangnamensis</name>
    <dbReference type="NCBI Taxonomy" id="3388067"/>
    <lineage>
        <taxon>Bacteria</taxon>
        <taxon>Bacillati</taxon>
        <taxon>Bacillota</taxon>
        <taxon>Bacilli</taxon>
        <taxon>Bacillales</taxon>
        <taxon>Paenibacillaceae</taxon>
        <taxon>Paenibacillus</taxon>
    </lineage>
</organism>
<accession>A0ABT4QAJ0</accession>
<dbReference type="InterPro" id="IPR011642">
    <property type="entry name" value="Gate_dom"/>
</dbReference>
<dbReference type="RefSeq" id="WP_269882310.1">
    <property type="nucleotide sequence ID" value="NZ_JAQAGZ010000009.1"/>
</dbReference>
<evidence type="ECO:0000259" key="2">
    <source>
        <dbReference type="Pfam" id="PF07670"/>
    </source>
</evidence>
<feature type="transmembrane region" description="Helical" evidence="1">
    <location>
        <begin position="78"/>
        <end position="99"/>
    </location>
</feature>
<feature type="transmembrane region" description="Helical" evidence="1">
    <location>
        <begin position="305"/>
        <end position="325"/>
    </location>
</feature>
<keyword evidence="1" id="KW-1133">Transmembrane helix</keyword>
<feature type="transmembrane region" description="Helical" evidence="1">
    <location>
        <begin position="332"/>
        <end position="354"/>
    </location>
</feature>
<feature type="domain" description="Nucleoside transporter/FeoB GTPase Gate" evidence="2">
    <location>
        <begin position="44"/>
        <end position="126"/>
    </location>
</feature>
<feature type="transmembrane region" description="Helical" evidence="1">
    <location>
        <begin position="146"/>
        <end position="166"/>
    </location>
</feature>
<proteinExistence type="predicted"/>
<evidence type="ECO:0000313" key="4">
    <source>
        <dbReference type="Proteomes" id="UP001527882"/>
    </source>
</evidence>
<comment type="caution">
    <text evidence="3">The sequence shown here is derived from an EMBL/GenBank/DDBJ whole genome shotgun (WGS) entry which is preliminary data.</text>
</comment>
<evidence type="ECO:0000313" key="3">
    <source>
        <dbReference type="EMBL" id="MCZ8513786.1"/>
    </source>
</evidence>
<dbReference type="Proteomes" id="UP001527882">
    <property type="component" value="Unassembled WGS sequence"/>
</dbReference>
<protein>
    <submittedName>
        <fullName evidence="3">Sporulation integral membrane protein YlbJ</fullName>
    </submittedName>
</protein>
<dbReference type="NCBIfam" id="TIGR02871">
    <property type="entry name" value="spore_ylbJ"/>
    <property type="match status" value="1"/>
</dbReference>
<dbReference type="InterPro" id="IPR014226">
    <property type="entry name" value="Spore_IM_YlbJ"/>
</dbReference>
<feature type="transmembrane region" description="Helical" evidence="1">
    <location>
        <begin position="229"/>
        <end position="258"/>
    </location>
</feature>
<name>A0ABT4QAJ0_9BACL</name>
<gene>
    <name evidence="3" type="primary">ylbJ</name>
    <name evidence="3" type="ORF">O9H85_15360</name>
</gene>
<reference evidence="3 4" key="1">
    <citation type="submission" date="2022-12" db="EMBL/GenBank/DDBJ databases">
        <title>Draft genome sequence of Paenibacillus sp. dW9.</title>
        <authorList>
            <person name="Choi E.-W."/>
            <person name="Kim D.-U."/>
        </authorList>
    </citation>
    <scope>NUCLEOTIDE SEQUENCE [LARGE SCALE GENOMIC DNA]</scope>
    <source>
        <strain evidence="4">dW9</strain>
    </source>
</reference>
<dbReference type="Pfam" id="PF07670">
    <property type="entry name" value="Gate"/>
    <property type="match status" value="1"/>
</dbReference>
<feature type="transmembrane region" description="Helical" evidence="1">
    <location>
        <begin position="387"/>
        <end position="408"/>
    </location>
</feature>
<sequence>MRKNISPALAAALPALAIAVLILVFPAEALRASLKGVSIWWDVLFPALFPFFVISEMMLGVGLVHFFGTLLDPLMRPLFRIPGIGGFVMAMGFASGYPIGARLTSQLWDQGLVNREEGERLVAFTTSSDPIFLIGAVSVGFFHNPALAVVLGAAHYGSAVLIGLLMRFHGVRSPGNKGKKDLVPAHPADKAEGSGIWKRAFESMHAARLKDGRALGTMLQQAVGSGLQLVFMVGGLVVFFAVVMEVLASAHIMAFFYISIDAVLNFFGIPASLSQAVATGFFEVTLGAKAAGGAEGASLLFKTAIAAWVLSWGGLSVHAQVVSLLHHTSLRYWPFAAARFLHALLGALLVFVLWEPLAPVQSSLAPLIPLPDMNRPLSTLLHYTLPAAGWTFSAMTGLLLLITILFLAGKRCMKAIRS</sequence>
<keyword evidence="1" id="KW-0812">Transmembrane</keyword>